<dbReference type="PANTHER" id="PTHR46679">
    <property type="match status" value="1"/>
</dbReference>
<comment type="similarity">
    <text evidence="2">Belongs to the glutaredoxin family.</text>
</comment>
<evidence type="ECO:0000256" key="16">
    <source>
        <dbReference type="ARBA" id="ARBA00039819"/>
    </source>
</evidence>
<dbReference type="CDD" id="cd03419">
    <property type="entry name" value="GRX_GRXh_1_2_like"/>
    <property type="match status" value="1"/>
</dbReference>
<dbReference type="Pfam" id="PF14975">
    <property type="entry name" value="DUF4512"/>
    <property type="match status" value="1"/>
</dbReference>
<evidence type="ECO:0000256" key="13">
    <source>
        <dbReference type="ARBA" id="ARBA00023284"/>
    </source>
</evidence>
<dbReference type="InterPro" id="IPR014025">
    <property type="entry name" value="Glutaredoxin_subgr"/>
</dbReference>
<dbReference type="InterPro" id="IPR026776">
    <property type="entry name" value="UPF0729_C18orf32-like"/>
</dbReference>
<dbReference type="Pfam" id="PF00462">
    <property type="entry name" value="Glutaredoxin"/>
    <property type="match status" value="1"/>
</dbReference>
<evidence type="ECO:0000313" key="18">
    <source>
        <dbReference type="EMBL" id="CAD5118927.1"/>
    </source>
</evidence>
<evidence type="ECO:0000259" key="17">
    <source>
        <dbReference type="Pfam" id="PF00462"/>
    </source>
</evidence>
<keyword evidence="4" id="KW-0001">2Fe-2S</keyword>
<keyword evidence="6" id="KW-0809">Transit peptide</keyword>
<evidence type="ECO:0000256" key="5">
    <source>
        <dbReference type="ARBA" id="ARBA00022723"/>
    </source>
</evidence>
<keyword evidence="19" id="KW-1185">Reference proteome</keyword>
<keyword evidence="5" id="KW-0479">Metal-binding</keyword>
<dbReference type="PRINTS" id="PR00160">
    <property type="entry name" value="GLUTAREDOXIN"/>
</dbReference>
<dbReference type="InterPro" id="IPR002109">
    <property type="entry name" value="Glutaredoxin"/>
</dbReference>
<feature type="domain" description="Glutaredoxin" evidence="17">
    <location>
        <begin position="61"/>
        <end position="123"/>
    </location>
</feature>
<evidence type="ECO:0000313" key="19">
    <source>
        <dbReference type="Proteomes" id="UP000549394"/>
    </source>
</evidence>
<evidence type="ECO:0000256" key="4">
    <source>
        <dbReference type="ARBA" id="ARBA00022714"/>
    </source>
</evidence>
<dbReference type="GO" id="GO:0046872">
    <property type="term" value="F:metal ion binding"/>
    <property type="evidence" value="ECO:0007669"/>
    <property type="project" value="UniProtKB-KW"/>
</dbReference>
<keyword evidence="13" id="KW-0676">Redox-active center</keyword>
<dbReference type="NCBIfam" id="TIGR02180">
    <property type="entry name" value="GRX_euk"/>
    <property type="match status" value="1"/>
</dbReference>
<sequence>MVCVPCIIIPVLLWVFHKYIQPLILKFWNPWSKKEAKTIDWDSLKTEESDYIKKKVNAEPVVLFSKTTCSFCSLTKDLLNEIGVNYYVEEINENENCEKLQEAFKTLTGERTVPRIFIGGKCVGGNSDACSLHNQGKLVTLCKDAGATFKKTD</sequence>
<dbReference type="GO" id="GO:0005739">
    <property type="term" value="C:mitochondrion"/>
    <property type="evidence" value="ECO:0007669"/>
    <property type="project" value="UniProtKB-SubCell"/>
</dbReference>
<keyword evidence="7" id="KW-0249">Electron transport</keyword>
<comment type="subunit">
    <text evidence="15">Monomer; active form. Homodimer; inactive form. The homodimer is probably linked by 1 2Fe-2S cluster.</text>
</comment>
<dbReference type="InterPro" id="IPR011899">
    <property type="entry name" value="Glutaredoxin_euk/vir"/>
</dbReference>
<comment type="function">
    <text evidence="14">Glutathione-dependent oxidoreductase that facilitates the maintenance of mitochondrial redox homeostasis upon induction of apoptosis by oxidative stress. Involved in response to hydrogen peroxide and regulation of apoptosis caused by oxidative stress. Acts as a very efficient catalyst of monothiol reactions because of its high affinity for protein glutathione-mixed disulfides. Can receive electrons not only from glutathione (GSH), but also from thioredoxin reductase supporting both monothiol and dithiol reactions. Efficiently catalyzes both glutathionylation and deglutathionylation of mitochondrial complex I, which in turn regulates the superoxide production by the complex. Overexpression decreases the susceptibility to apoptosis and prevents loss of cardiolipin and cytochrome c release.</text>
</comment>
<dbReference type="OrthoDB" id="418495at2759"/>
<dbReference type="PANTHER" id="PTHR46679:SF1">
    <property type="entry name" value="GLUTAREDOXIN-2, MITOCHONDRIAL"/>
    <property type="match status" value="1"/>
</dbReference>
<dbReference type="PROSITE" id="PS51354">
    <property type="entry name" value="GLUTAREDOXIN_2"/>
    <property type="match status" value="1"/>
</dbReference>
<keyword evidence="11" id="KW-1015">Disulfide bond</keyword>
<keyword evidence="9" id="KW-0411">Iron-sulfur</keyword>
<dbReference type="GO" id="GO:0051537">
    <property type="term" value="F:2 iron, 2 sulfur cluster binding"/>
    <property type="evidence" value="ECO:0007669"/>
    <property type="project" value="UniProtKB-KW"/>
</dbReference>
<evidence type="ECO:0000256" key="3">
    <source>
        <dbReference type="ARBA" id="ARBA00022448"/>
    </source>
</evidence>
<reference evidence="18 19" key="1">
    <citation type="submission" date="2020-08" db="EMBL/GenBank/DDBJ databases">
        <authorList>
            <person name="Hejnol A."/>
        </authorList>
    </citation>
    <scope>NUCLEOTIDE SEQUENCE [LARGE SCALE GENOMIC DNA]</scope>
</reference>
<keyword evidence="10" id="KW-0496">Mitochondrion</keyword>
<dbReference type="Proteomes" id="UP000549394">
    <property type="component" value="Unassembled WGS sequence"/>
</dbReference>
<dbReference type="Gene3D" id="3.40.30.10">
    <property type="entry name" value="Glutaredoxin"/>
    <property type="match status" value="1"/>
</dbReference>
<evidence type="ECO:0000256" key="1">
    <source>
        <dbReference type="ARBA" id="ARBA00004173"/>
    </source>
</evidence>
<protein>
    <recommendedName>
        <fullName evidence="16">Glutaredoxin-2, mitochondrial</fullName>
    </recommendedName>
</protein>
<dbReference type="SUPFAM" id="SSF52833">
    <property type="entry name" value="Thioredoxin-like"/>
    <property type="match status" value="1"/>
</dbReference>
<keyword evidence="12" id="KW-0318">Glutathionylation</keyword>
<evidence type="ECO:0000256" key="6">
    <source>
        <dbReference type="ARBA" id="ARBA00022946"/>
    </source>
</evidence>
<name>A0A7I8VT76_9ANNE</name>
<accession>A0A7I8VT76</accession>
<dbReference type="FunFam" id="3.40.30.10:FF:000093">
    <property type="entry name" value="Glutaredoxin 2"/>
    <property type="match status" value="1"/>
</dbReference>
<evidence type="ECO:0000256" key="7">
    <source>
        <dbReference type="ARBA" id="ARBA00022982"/>
    </source>
</evidence>
<evidence type="ECO:0000256" key="12">
    <source>
        <dbReference type="ARBA" id="ARBA00023206"/>
    </source>
</evidence>
<comment type="caution">
    <text evidence="18">The sequence shown here is derived from an EMBL/GenBank/DDBJ whole genome shotgun (WGS) entry which is preliminary data.</text>
</comment>
<dbReference type="InterPro" id="IPR036249">
    <property type="entry name" value="Thioredoxin-like_sf"/>
</dbReference>
<evidence type="ECO:0000256" key="14">
    <source>
        <dbReference type="ARBA" id="ARBA00037470"/>
    </source>
</evidence>
<keyword evidence="8" id="KW-0408">Iron</keyword>
<comment type="subcellular location">
    <subcellularLocation>
        <location evidence="1">Mitochondrion</location>
    </subcellularLocation>
</comment>
<keyword evidence="3" id="KW-0813">Transport</keyword>
<evidence type="ECO:0000256" key="9">
    <source>
        <dbReference type="ARBA" id="ARBA00023014"/>
    </source>
</evidence>
<dbReference type="EMBL" id="CAJFCJ010000009">
    <property type="protein sequence ID" value="CAD5118927.1"/>
    <property type="molecule type" value="Genomic_DNA"/>
</dbReference>
<evidence type="ECO:0000256" key="10">
    <source>
        <dbReference type="ARBA" id="ARBA00023128"/>
    </source>
</evidence>
<dbReference type="AlphaFoldDB" id="A0A7I8VT76"/>
<dbReference type="GO" id="GO:0015035">
    <property type="term" value="F:protein-disulfide reductase activity"/>
    <property type="evidence" value="ECO:0007669"/>
    <property type="project" value="TreeGrafter"/>
</dbReference>
<evidence type="ECO:0000256" key="11">
    <source>
        <dbReference type="ARBA" id="ARBA00023157"/>
    </source>
</evidence>
<organism evidence="18 19">
    <name type="scientific">Dimorphilus gyrociliatus</name>
    <dbReference type="NCBI Taxonomy" id="2664684"/>
    <lineage>
        <taxon>Eukaryota</taxon>
        <taxon>Metazoa</taxon>
        <taxon>Spiralia</taxon>
        <taxon>Lophotrochozoa</taxon>
        <taxon>Annelida</taxon>
        <taxon>Polychaeta</taxon>
        <taxon>Polychaeta incertae sedis</taxon>
        <taxon>Dinophilidae</taxon>
        <taxon>Dimorphilus</taxon>
    </lineage>
</organism>
<proteinExistence type="inferred from homology"/>
<evidence type="ECO:0000256" key="15">
    <source>
        <dbReference type="ARBA" id="ARBA00038558"/>
    </source>
</evidence>
<gene>
    <name evidence="18" type="ORF">DGYR_LOCUS7229</name>
</gene>
<evidence type="ECO:0000256" key="2">
    <source>
        <dbReference type="ARBA" id="ARBA00007787"/>
    </source>
</evidence>
<evidence type="ECO:0000256" key="8">
    <source>
        <dbReference type="ARBA" id="ARBA00023004"/>
    </source>
</evidence>